<evidence type="ECO:0000313" key="4">
    <source>
        <dbReference type="Proteomes" id="UP000198427"/>
    </source>
</evidence>
<reference evidence="3 4" key="1">
    <citation type="submission" date="2017-06" db="EMBL/GenBank/DDBJ databases">
        <authorList>
            <person name="Varghese N."/>
            <person name="Submissions S."/>
        </authorList>
    </citation>
    <scope>NUCLEOTIDE SEQUENCE [LARGE SCALE GENOMIC DNA]</scope>
    <source>
        <strain evidence="3 4">DSM 26989</strain>
    </source>
</reference>
<comment type="caution">
    <text evidence="3">The sequence shown here is derived from an EMBL/GenBank/DDBJ whole genome shotgun (WGS) entry which is preliminary data.</text>
</comment>
<protein>
    <submittedName>
        <fullName evidence="3">Outer membrane protein beta-barrel domain-containing protein</fullName>
    </submittedName>
</protein>
<evidence type="ECO:0000256" key="1">
    <source>
        <dbReference type="SAM" id="SignalP"/>
    </source>
</evidence>
<feature type="domain" description="Outer membrane protein beta-barrel" evidence="2">
    <location>
        <begin position="23"/>
        <end position="212"/>
    </location>
</feature>
<accession>A0AA94LM92</accession>
<keyword evidence="1" id="KW-0732">Signal</keyword>
<evidence type="ECO:0000259" key="2">
    <source>
        <dbReference type="Pfam" id="PF13568"/>
    </source>
</evidence>
<proteinExistence type="predicted"/>
<gene>
    <name evidence="3" type="ORF">SAMN06265364_1531</name>
</gene>
<dbReference type="EMBL" id="FZNZ01000053">
    <property type="protein sequence ID" value="SNS15535.1"/>
    <property type="molecule type" value="Genomic_DNA"/>
</dbReference>
<feature type="chain" id="PRO_5041702017" evidence="1">
    <location>
        <begin position="24"/>
        <end position="241"/>
    </location>
</feature>
<feature type="signal peptide" evidence="1">
    <location>
        <begin position="1"/>
        <end position="23"/>
    </location>
</feature>
<keyword evidence="4" id="KW-1185">Reference proteome</keyword>
<evidence type="ECO:0000313" key="3">
    <source>
        <dbReference type="EMBL" id="SNS15535.1"/>
    </source>
</evidence>
<dbReference type="GeneID" id="94028396"/>
<dbReference type="Pfam" id="PF13568">
    <property type="entry name" value="OMP_b-brl_2"/>
    <property type="match status" value="1"/>
</dbReference>
<dbReference type="Proteomes" id="UP000198427">
    <property type="component" value="Unassembled WGS sequence"/>
</dbReference>
<name>A0AA94LM92_9BACT</name>
<dbReference type="RefSeq" id="WP_176414880.1">
    <property type="nucleotide sequence ID" value="NZ_CP023863.1"/>
</dbReference>
<dbReference type="InterPro" id="IPR025665">
    <property type="entry name" value="Beta-barrel_OMP_2"/>
</dbReference>
<dbReference type="AlphaFoldDB" id="A0AA94LM92"/>
<sequence>MMKTVLNAAIFSVLFLSGGNLSAQVSPIRLGVRLGCGMSVNTGMDKILVPEDYYSNYNFKDKWQFTPTVGVFAQYHIDGSIIGVEGGFSYWQKASQLVYNDNKELNYKVTPRYNYIGVSALLKIYPWRKGFNISIGGRAGANLNGKGISYESNQEDSKFANYHFATVAETERLMKEKLTGQPDIAVGGGFGYEIGKHWNIDLRYFLGLNSTIKTERNDYNWAEHSTHGQNIELSISYLFKL</sequence>
<organism evidence="3 4">
    <name type="scientific">Prevotella jejuni</name>
    <dbReference type="NCBI Taxonomy" id="1177574"/>
    <lineage>
        <taxon>Bacteria</taxon>
        <taxon>Pseudomonadati</taxon>
        <taxon>Bacteroidota</taxon>
        <taxon>Bacteroidia</taxon>
        <taxon>Bacteroidales</taxon>
        <taxon>Prevotellaceae</taxon>
        <taxon>Prevotella</taxon>
    </lineage>
</organism>